<feature type="compositionally biased region" description="Basic and acidic residues" evidence="1">
    <location>
        <begin position="1"/>
        <end position="10"/>
    </location>
</feature>
<dbReference type="EMBL" id="KQ971413">
    <property type="protein sequence ID" value="KYB24840.1"/>
    <property type="molecule type" value="Genomic_DNA"/>
</dbReference>
<reference evidence="2 3" key="2">
    <citation type="journal article" date="2010" name="Nucleic Acids Res.">
        <title>BeetleBase in 2010: revisions to provide comprehensive genomic information for Tribolium castaneum.</title>
        <authorList>
            <person name="Kim H.S."/>
            <person name="Murphy T."/>
            <person name="Xia J."/>
            <person name="Caragea D."/>
            <person name="Park Y."/>
            <person name="Beeman R.W."/>
            <person name="Lorenzen M.D."/>
            <person name="Butcher S."/>
            <person name="Manak J.R."/>
            <person name="Brown S.J."/>
        </authorList>
    </citation>
    <scope>NUCLEOTIDE SEQUENCE [LARGE SCALE GENOMIC DNA]</scope>
    <source>
        <strain evidence="2 3">Georgia GA2</strain>
    </source>
</reference>
<reference evidence="2 3" key="1">
    <citation type="journal article" date="2008" name="Nature">
        <title>The genome of the model beetle and pest Tribolium castaneum.</title>
        <authorList>
            <consortium name="Tribolium Genome Sequencing Consortium"/>
            <person name="Richards S."/>
            <person name="Gibbs R.A."/>
            <person name="Weinstock G.M."/>
            <person name="Brown S.J."/>
            <person name="Denell R."/>
            <person name="Beeman R.W."/>
            <person name="Gibbs R."/>
            <person name="Beeman R.W."/>
            <person name="Brown S.J."/>
            <person name="Bucher G."/>
            <person name="Friedrich M."/>
            <person name="Grimmelikhuijzen C.J."/>
            <person name="Klingler M."/>
            <person name="Lorenzen M."/>
            <person name="Richards S."/>
            <person name="Roth S."/>
            <person name="Schroder R."/>
            <person name="Tautz D."/>
            <person name="Zdobnov E.M."/>
            <person name="Muzny D."/>
            <person name="Gibbs R.A."/>
            <person name="Weinstock G.M."/>
            <person name="Attaway T."/>
            <person name="Bell S."/>
            <person name="Buhay C.J."/>
            <person name="Chandrabose M.N."/>
            <person name="Chavez D."/>
            <person name="Clerk-Blankenburg K.P."/>
            <person name="Cree A."/>
            <person name="Dao M."/>
            <person name="Davis C."/>
            <person name="Chacko J."/>
            <person name="Dinh H."/>
            <person name="Dugan-Rocha S."/>
            <person name="Fowler G."/>
            <person name="Garner T.T."/>
            <person name="Garnes J."/>
            <person name="Gnirke A."/>
            <person name="Hawes A."/>
            <person name="Hernandez J."/>
            <person name="Hines S."/>
            <person name="Holder M."/>
            <person name="Hume J."/>
            <person name="Jhangiani S.N."/>
            <person name="Joshi V."/>
            <person name="Khan Z.M."/>
            <person name="Jackson L."/>
            <person name="Kovar C."/>
            <person name="Kowis A."/>
            <person name="Lee S."/>
            <person name="Lewis L.R."/>
            <person name="Margolis J."/>
            <person name="Morgan M."/>
            <person name="Nazareth L.V."/>
            <person name="Nguyen N."/>
            <person name="Okwuonu G."/>
            <person name="Parker D."/>
            <person name="Richards S."/>
            <person name="Ruiz S.J."/>
            <person name="Santibanez J."/>
            <person name="Savard J."/>
            <person name="Scherer S.E."/>
            <person name="Schneider B."/>
            <person name="Sodergren E."/>
            <person name="Tautz D."/>
            <person name="Vattahil S."/>
            <person name="Villasana D."/>
            <person name="White C.S."/>
            <person name="Wright R."/>
            <person name="Park Y."/>
            <person name="Beeman R.W."/>
            <person name="Lord J."/>
            <person name="Oppert B."/>
            <person name="Lorenzen M."/>
            <person name="Brown S."/>
            <person name="Wang L."/>
            <person name="Savard J."/>
            <person name="Tautz D."/>
            <person name="Richards S."/>
            <person name="Weinstock G."/>
            <person name="Gibbs R.A."/>
            <person name="Liu Y."/>
            <person name="Worley K."/>
            <person name="Weinstock G."/>
            <person name="Elsik C.G."/>
            <person name="Reese J.T."/>
            <person name="Elhaik E."/>
            <person name="Landan G."/>
            <person name="Graur D."/>
            <person name="Arensburger P."/>
            <person name="Atkinson P."/>
            <person name="Beeman R.W."/>
            <person name="Beidler J."/>
            <person name="Brown S.J."/>
            <person name="Demuth J.P."/>
            <person name="Drury D.W."/>
            <person name="Du Y.Z."/>
            <person name="Fujiwara H."/>
            <person name="Lorenzen M."/>
            <person name="Maselli V."/>
            <person name="Osanai M."/>
            <person name="Park Y."/>
            <person name="Robertson H.M."/>
            <person name="Tu Z."/>
            <person name="Wang J.J."/>
            <person name="Wang S."/>
            <person name="Richards S."/>
            <person name="Song H."/>
            <person name="Zhang L."/>
            <person name="Sodergren E."/>
            <person name="Werner D."/>
            <person name="Stanke M."/>
            <person name="Morgenstern B."/>
            <person name="Solovyev V."/>
            <person name="Kosarev P."/>
            <person name="Brown G."/>
            <person name="Chen H.C."/>
            <person name="Ermolaeva O."/>
            <person name="Hlavina W."/>
            <person name="Kapustin Y."/>
            <person name="Kiryutin B."/>
            <person name="Kitts P."/>
            <person name="Maglott D."/>
            <person name="Pruitt K."/>
            <person name="Sapojnikov V."/>
            <person name="Souvorov A."/>
            <person name="Mackey A.J."/>
            <person name="Waterhouse R.M."/>
            <person name="Wyder S."/>
            <person name="Zdobnov E.M."/>
            <person name="Zdobnov E.M."/>
            <person name="Wyder S."/>
            <person name="Kriventseva E.V."/>
            <person name="Kadowaki T."/>
            <person name="Bork P."/>
            <person name="Aranda M."/>
            <person name="Bao R."/>
            <person name="Beermann A."/>
            <person name="Berns N."/>
            <person name="Bolognesi R."/>
            <person name="Bonneton F."/>
            <person name="Bopp D."/>
            <person name="Brown S.J."/>
            <person name="Bucher G."/>
            <person name="Butts T."/>
            <person name="Chaumot A."/>
            <person name="Denell R.E."/>
            <person name="Ferrier D.E."/>
            <person name="Friedrich M."/>
            <person name="Gordon C.M."/>
            <person name="Jindra M."/>
            <person name="Klingler M."/>
            <person name="Lan Q."/>
            <person name="Lattorff H.M."/>
            <person name="Laudet V."/>
            <person name="von Levetsow C."/>
            <person name="Liu Z."/>
            <person name="Lutz R."/>
            <person name="Lynch J.A."/>
            <person name="da Fonseca R.N."/>
            <person name="Posnien N."/>
            <person name="Reuter R."/>
            <person name="Roth S."/>
            <person name="Savard J."/>
            <person name="Schinko J.B."/>
            <person name="Schmitt C."/>
            <person name="Schoppmeier M."/>
            <person name="Schroder R."/>
            <person name="Shippy T.D."/>
            <person name="Simonnet F."/>
            <person name="Marques-Souza H."/>
            <person name="Tautz D."/>
            <person name="Tomoyasu Y."/>
            <person name="Trauner J."/>
            <person name="Van der Zee M."/>
            <person name="Vervoort M."/>
            <person name="Wittkopp N."/>
            <person name="Wimmer E.A."/>
            <person name="Yang X."/>
            <person name="Jones A.K."/>
            <person name="Sattelle D.B."/>
            <person name="Ebert P.R."/>
            <person name="Nelson D."/>
            <person name="Scott J.G."/>
            <person name="Beeman R.W."/>
            <person name="Muthukrishnan S."/>
            <person name="Kramer K.J."/>
            <person name="Arakane Y."/>
            <person name="Beeman R.W."/>
            <person name="Zhu Q."/>
            <person name="Hogenkamp D."/>
            <person name="Dixit R."/>
            <person name="Oppert B."/>
            <person name="Jiang H."/>
            <person name="Zou Z."/>
            <person name="Marshall J."/>
            <person name="Elpidina E."/>
            <person name="Vinokurov K."/>
            <person name="Oppert C."/>
            <person name="Zou Z."/>
            <person name="Evans J."/>
            <person name="Lu Z."/>
            <person name="Zhao P."/>
            <person name="Sumathipala N."/>
            <person name="Altincicek B."/>
            <person name="Vilcinskas A."/>
            <person name="Williams M."/>
            <person name="Hultmark D."/>
            <person name="Hetru C."/>
            <person name="Jiang H."/>
            <person name="Grimmelikhuijzen C.J."/>
            <person name="Hauser F."/>
            <person name="Cazzamali G."/>
            <person name="Williamson M."/>
            <person name="Park Y."/>
            <person name="Li B."/>
            <person name="Tanaka Y."/>
            <person name="Predel R."/>
            <person name="Neupert S."/>
            <person name="Schachtner J."/>
            <person name="Verleyen P."/>
            <person name="Raible F."/>
            <person name="Bork P."/>
            <person name="Friedrich M."/>
            <person name="Walden K.K."/>
            <person name="Robertson H.M."/>
            <person name="Angeli S."/>
            <person name="Foret S."/>
            <person name="Bucher G."/>
            <person name="Schuetz S."/>
            <person name="Maleszka R."/>
            <person name="Wimmer E.A."/>
            <person name="Beeman R.W."/>
            <person name="Lorenzen M."/>
            <person name="Tomoyasu Y."/>
            <person name="Miller S.C."/>
            <person name="Grossmann D."/>
            <person name="Bucher G."/>
        </authorList>
    </citation>
    <scope>NUCLEOTIDE SEQUENCE [LARGE SCALE GENOMIC DNA]</scope>
    <source>
        <strain evidence="2 3">Georgia GA2</strain>
    </source>
</reference>
<sequence>SAVRDDRKSTGEVAGWEQRRSTALRSSYAHGSRQQGPSKCQRGPSIGKPGSNDWEIKN</sequence>
<evidence type="ECO:0000313" key="2">
    <source>
        <dbReference type="EMBL" id="KYB24840.1"/>
    </source>
</evidence>
<protein>
    <submittedName>
        <fullName evidence="2">Uncharacterized protein</fullName>
    </submittedName>
</protein>
<dbReference type="Proteomes" id="UP000007266">
    <property type="component" value="Unassembled WGS sequence"/>
</dbReference>
<name>A0A139WAA6_TRICA</name>
<accession>A0A139WAA6</accession>
<dbReference type="InParanoid" id="A0A139WAA6"/>
<evidence type="ECO:0000256" key="1">
    <source>
        <dbReference type="SAM" id="MobiDB-lite"/>
    </source>
</evidence>
<gene>
    <name evidence="2" type="primary">AUGUSTUS-3.0.2_32279</name>
    <name evidence="2" type="ORF">TcasGA2_TC032279</name>
</gene>
<organism evidence="2 3">
    <name type="scientific">Tribolium castaneum</name>
    <name type="common">Red flour beetle</name>
    <dbReference type="NCBI Taxonomy" id="7070"/>
    <lineage>
        <taxon>Eukaryota</taxon>
        <taxon>Metazoa</taxon>
        <taxon>Ecdysozoa</taxon>
        <taxon>Arthropoda</taxon>
        <taxon>Hexapoda</taxon>
        <taxon>Insecta</taxon>
        <taxon>Pterygota</taxon>
        <taxon>Neoptera</taxon>
        <taxon>Endopterygota</taxon>
        <taxon>Coleoptera</taxon>
        <taxon>Polyphaga</taxon>
        <taxon>Cucujiformia</taxon>
        <taxon>Tenebrionidae</taxon>
        <taxon>Tenebrionidae incertae sedis</taxon>
        <taxon>Tribolium</taxon>
    </lineage>
</organism>
<proteinExistence type="predicted"/>
<evidence type="ECO:0000313" key="3">
    <source>
        <dbReference type="Proteomes" id="UP000007266"/>
    </source>
</evidence>
<feature type="non-terminal residue" evidence="2">
    <location>
        <position position="1"/>
    </location>
</feature>
<keyword evidence="3" id="KW-1185">Reference proteome</keyword>
<dbReference type="AlphaFoldDB" id="A0A139WAA6"/>
<feature type="region of interest" description="Disordered" evidence="1">
    <location>
        <begin position="1"/>
        <end position="58"/>
    </location>
</feature>